<dbReference type="EMBL" id="BBLT01000009">
    <property type="protein sequence ID" value="GAL86704.1"/>
    <property type="molecule type" value="Genomic_DNA"/>
</dbReference>
<comment type="caution">
    <text evidence="2">The sequence shown here is derived from an EMBL/GenBank/DDBJ whole genome shotgun (WGS) entry which is preliminary data.</text>
</comment>
<evidence type="ECO:0000313" key="3">
    <source>
        <dbReference type="Proteomes" id="UP000030185"/>
    </source>
</evidence>
<feature type="domain" description="Thiopeptide-type bacteriocin biosynthesis" evidence="1">
    <location>
        <begin position="8"/>
        <end position="258"/>
    </location>
</feature>
<accession>A0A098LJP0</accession>
<dbReference type="Proteomes" id="UP000030185">
    <property type="component" value="Unassembled WGS sequence"/>
</dbReference>
<dbReference type="InterPro" id="IPR023809">
    <property type="entry name" value="Thiopep_bacteriocin_synth_dom"/>
</dbReference>
<sequence>MKALRNPWISISLYHNEIEKVIHDVVLPIKDELYEKDLTNKVIFNRSFDRGENTIIMCEISNENNRELIKSIARHKATEFFESNPAPAKKIELPVNDWFLPYPNNHIHINDYFLFDIMETGGLQASTLAEEILSESSSTILDFIEAMEDGWNIDTAIGLGIQLHVVLFLAFDKNLENASNFYESFFNNILNVTQGGQDQEKFRNELLQGLQSTFSGQKENLRDYVCYITSTILDNDEFEDEWLNDWYNLCCNINNKVNALQSTGEFIAPEDLKLNTSIAASEEEQQKWIVIQYYLRSINSQLGILNAYELNLIYTIKECIALIAEEANT</sequence>
<dbReference type="AlphaFoldDB" id="A0A098LJP0"/>
<dbReference type="RefSeq" id="WP_045467086.1">
    <property type="nucleotide sequence ID" value="NZ_BBLT01000009.1"/>
</dbReference>
<evidence type="ECO:0000313" key="2">
    <source>
        <dbReference type="EMBL" id="GAL86704.1"/>
    </source>
</evidence>
<evidence type="ECO:0000259" key="1">
    <source>
        <dbReference type="Pfam" id="PF14028"/>
    </source>
</evidence>
<dbReference type="OrthoDB" id="1273722at2"/>
<dbReference type="Pfam" id="PF14028">
    <property type="entry name" value="Lant_dehydr_C"/>
    <property type="match status" value="1"/>
</dbReference>
<organism evidence="2 3">
    <name type="scientific">Sporocytophaga myxococcoides</name>
    <dbReference type="NCBI Taxonomy" id="153721"/>
    <lineage>
        <taxon>Bacteria</taxon>
        <taxon>Pseudomonadati</taxon>
        <taxon>Bacteroidota</taxon>
        <taxon>Cytophagia</taxon>
        <taxon>Cytophagales</taxon>
        <taxon>Cytophagaceae</taxon>
        <taxon>Sporocytophaga</taxon>
    </lineage>
</organism>
<gene>
    <name evidence="2" type="ORF">MYP_3934</name>
</gene>
<name>A0A098LJP0_9BACT</name>
<protein>
    <submittedName>
        <fullName evidence="2">Lantibiotic biosynthesis protein, putative</fullName>
    </submittedName>
</protein>
<dbReference type="STRING" id="153721.MYP_3934"/>
<proteinExistence type="predicted"/>
<keyword evidence="3" id="KW-1185">Reference proteome</keyword>
<reference evidence="2 3" key="1">
    <citation type="submission" date="2014-09" db="EMBL/GenBank/DDBJ databases">
        <title>Sporocytophaga myxococcoides PG-01 genome sequencing.</title>
        <authorList>
            <person name="Liu L."/>
            <person name="Gao P.J."/>
            <person name="Chen G.J."/>
            <person name="Wang L.S."/>
        </authorList>
    </citation>
    <scope>NUCLEOTIDE SEQUENCE [LARGE SCALE GENOMIC DNA]</scope>
    <source>
        <strain evidence="2 3">PG-01</strain>
    </source>
</reference>